<name>D8TJR7_VOLCA</name>
<dbReference type="STRING" id="3068.D8TJR7"/>
<dbReference type="KEGG" id="vcn:VOLCADRAFT_103078"/>
<evidence type="ECO:0000256" key="2">
    <source>
        <dbReference type="SAM" id="SignalP"/>
    </source>
</evidence>
<dbReference type="GO" id="GO:0008168">
    <property type="term" value="F:methyltransferase activity"/>
    <property type="evidence" value="ECO:0007669"/>
    <property type="project" value="TreeGrafter"/>
</dbReference>
<evidence type="ECO:0000256" key="1">
    <source>
        <dbReference type="SAM" id="MobiDB-lite"/>
    </source>
</evidence>
<organism evidence="5">
    <name type="scientific">Volvox carteri f. nagariensis</name>
    <dbReference type="NCBI Taxonomy" id="3068"/>
    <lineage>
        <taxon>Eukaryota</taxon>
        <taxon>Viridiplantae</taxon>
        <taxon>Chlorophyta</taxon>
        <taxon>core chlorophytes</taxon>
        <taxon>Chlorophyceae</taxon>
        <taxon>CS clade</taxon>
        <taxon>Chlamydomonadales</taxon>
        <taxon>Volvocaceae</taxon>
        <taxon>Volvox</taxon>
    </lineage>
</organism>
<keyword evidence="2" id="KW-0732">Signal</keyword>
<gene>
    <name evidence="4" type="ORF">VOLCADRAFT_103078</name>
</gene>
<dbReference type="AlphaFoldDB" id="D8TJR7"/>
<dbReference type="CDD" id="cd02440">
    <property type="entry name" value="AdoMet_MTases"/>
    <property type="match status" value="1"/>
</dbReference>
<protein>
    <recommendedName>
        <fullName evidence="3">Methyltransferase domain-containing protein</fullName>
    </recommendedName>
</protein>
<feature type="region of interest" description="Disordered" evidence="1">
    <location>
        <begin position="61"/>
        <end position="81"/>
    </location>
</feature>
<keyword evidence="5" id="KW-1185">Reference proteome</keyword>
<dbReference type="OrthoDB" id="3647at2759"/>
<dbReference type="GeneID" id="9617884"/>
<dbReference type="EMBL" id="GL378324">
    <property type="protein sequence ID" value="EFJ52589.1"/>
    <property type="molecule type" value="Genomic_DNA"/>
</dbReference>
<evidence type="ECO:0000313" key="5">
    <source>
        <dbReference type="Proteomes" id="UP000001058"/>
    </source>
</evidence>
<evidence type="ECO:0000313" key="4">
    <source>
        <dbReference type="EMBL" id="EFJ52589.1"/>
    </source>
</evidence>
<feature type="signal peptide" evidence="2">
    <location>
        <begin position="1"/>
        <end position="19"/>
    </location>
</feature>
<proteinExistence type="predicted"/>
<dbReference type="PANTHER" id="PTHR42912:SF81">
    <property type="entry name" value="METHYLTRANSFERASE DOMAIN-CONTAINING PROTEIN"/>
    <property type="match status" value="1"/>
</dbReference>
<dbReference type="Gene3D" id="3.40.50.150">
    <property type="entry name" value="Vaccinia Virus protein VP39"/>
    <property type="match status" value="1"/>
</dbReference>
<evidence type="ECO:0000259" key="3">
    <source>
        <dbReference type="Pfam" id="PF13649"/>
    </source>
</evidence>
<dbReference type="eggNOG" id="ENOG502QVUA">
    <property type="taxonomic scope" value="Eukaryota"/>
</dbReference>
<dbReference type="InterPro" id="IPR029063">
    <property type="entry name" value="SAM-dependent_MTases_sf"/>
</dbReference>
<accession>D8TJR7</accession>
<feature type="chain" id="PRO_5003123636" description="Methyltransferase domain-containing protein" evidence="2">
    <location>
        <begin position="20"/>
        <end position="547"/>
    </location>
</feature>
<dbReference type="InterPro" id="IPR041698">
    <property type="entry name" value="Methyltransf_25"/>
</dbReference>
<sequence length="547" mass="61662">MLVIMLVKLFAVNGDRVLSIRCCSVRKQERSSMKIQKRHVRLFHFARCHNVEILFKSRREASPPSAVTDPTPPSPPPAAAAVDSGLKVADLDAQRFRLHPSVAYWQNFKSYANTLFADTDMSLTDSVQQLVRQAADSAVLRDPHAATYWTYHSARLTFFVGQAVTGLLAHHLAETLPSNLPGFSSWLTSSTTSGLRSTSAQTSANITTGAGFKTPLERILSNAGQEMMTRVAEALAAFQQDYDNIRGGYYPLPWDMSPRHRQNNPLFMLVRTAQSVRESTATLRRRVRSQAEPVWLSSSLYPQYYTNTFHYQTDGWLSDRSARIYEHNTELLFFGRQDAMQRTSLIPISEYVREAELGGRGVSELRLLEVAAGTGRFHTFIKDAYPSLPSVISDLSPFYLARARENMRYWRDLRQPGRGLGGVDDTGVTQFLQTAAEDIDAADNQFDILVCVYLFHELPEAIRRRAASEFFRVLKPGGLLVVTDSVQLGDRPEWDKNLNLFGDFNEPYYRSYTSCDLGAMFEAAGFECDTKYLCSATKTLSFRKARE</sequence>
<reference evidence="4 5" key="1">
    <citation type="journal article" date="2010" name="Science">
        <title>Genomic analysis of organismal complexity in the multicellular green alga Volvox carteri.</title>
        <authorList>
            <person name="Prochnik S.E."/>
            <person name="Umen J."/>
            <person name="Nedelcu A.M."/>
            <person name="Hallmann A."/>
            <person name="Miller S.M."/>
            <person name="Nishii I."/>
            <person name="Ferris P."/>
            <person name="Kuo A."/>
            <person name="Mitros T."/>
            <person name="Fritz-Laylin L.K."/>
            <person name="Hellsten U."/>
            <person name="Chapman J."/>
            <person name="Simakov O."/>
            <person name="Rensing S.A."/>
            <person name="Terry A."/>
            <person name="Pangilinan J."/>
            <person name="Kapitonov V."/>
            <person name="Jurka J."/>
            <person name="Salamov A."/>
            <person name="Shapiro H."/>
            <person name="Schmutz J."/>
            <person name="Grimwood J."/>
            <person name="Lindquist E."/>
            <person name="Lucas S."/>
            <person name="Grigoriev I.V."/>
            <person name="Schmitt R."/>
            <person name="Kirk D."/>
            <person name="Rokhsar D.S."/>
        </authorList>
    </citation>
    <scope>NUCLEOTIDE SEQUENCE [LARGE SCALE GENOMIC DNA]</scope>
    <source>
        <strain evidence="5">f. Nagariensis / Eve</strain>
    </source>
</reference>
<dbReference type="InterPro" id="IPR050508">
    <property type="entry name" value="Methyltransf_Superfamily"/>
</dbReference>
<dbReference type="Proteomes" id="UP000001058">
    <property type="component" value="Unassembled WGS sequence"/>
</dbReference>
<dbReference type="RefSeq" id="XP_002946662.1">
    <property type="nucleotide sequence ID" value="XM_002946616.1"/>
</dbReference>
<dbReference type="SUPFAM" id="SSF53335">
    <property type="entry name" value="S-adenosyl-L-methionine-dependent methyltransferases"/>
    <property type="match status" value="1"/>
</dbReference>
<feature type="domain" description="Methyltransferase" evidence="3">
    <location>
        <begin position="368"/>
        <end position="478"/>
    </location>
</feature>
<dbReference type="InParanoid" id="D8TJR7"/>
<dbReference type="Pfam" id="PF13649">
    <property type="entry name" value="Methyltransf_25"/>
    <property type="match status" value="1"/>
</dbReference>
<dbReference type="PANTHER" id="PTHR42912">
    <property type="entry name" value="METHYLTRANSFERASE"/>
    <property type="match status" value="1"/>
</dbReference>